<dbReference type="EMBL" id="KN671692">
    <property type="protein sequence ID" value="KHM99378.1"/>
    <property type="molecule type" value="Genomic_DNA"/>
</dbReference>
<keyword evidence="3" id="KW-0713">Self-incompatibility</keyword>
<keyword evidence="4" id="KW-0964">Secreted</keyword>
<proteinExistence type="inferred from homology"/>
<gene>
    <name evidence="7" type="ORF">glysoja_028835</name>
</gene>
<accession>A0A0B2NVT6</accession>
<dbReference type="Pfam" id="PF05938">
    <property type="entry name" value="Self-incomp_S1"/>
    <property type="match status" value="1"/>
</dbReference>
<name>A0A0B2NVT6_GLYSO</name>
<dbReference type="AlphaFoldDB" id="A0A0B2NVT6"/>
<comment type="subcellular location">
    <subcellularLocation>
        <location evidence="1">Secreted</location>
    </subcellularLocation>
</comment>
<evidence type="ECO:0000256" key="3">
    <source>
        <dbReference type="ARBA" id="ARBA00022471"/>
    </source>
</evidence>
<comment type="similarity">
    <text evidence="2">Belongs to the plant self-incompatibility (S1) protein family.</text>
</comment>
<evidence type="ECO:0000313" key="7">
    <source>
        <dbReference type="EMBL" id="KHM99378.1"/>
    </source>
</evidence>
<evidence type="ECO:0000256" key="1">
    <source>
        <dbReference type="ARBA" id="ARBA00004613"/>
    </source>
</evidence>
<dbReference type="GO" id="GO:0060320">
    <property type="term" value="P:rejection of self pollen"/>
    <property type="evidence" value="ECO:0007669"/>
    <property type="project" value="UniProtKB-KW"/>
</dbReference>
<sequence>MSFFTRSVSILWVLILFLSPTSNAVVVYQIIVVATNTLDNGSLNLTISCPYFDPTKPPYIHLRPGYQYEWIYSGDITPTHRPLLCFFAWEGAAHTFNMYDPTRDSDCEECNWYIGEKGPCRFRFPNREFACYNWF</sequence>
<evidence type="ECO:0000256" key="2">
    <source>
        <dbReference type="ARBA" id="ARBA00005581"/>
    </source>
</evidence>
<organism evidence="7">
    <name type="scientific">Glycine soja</name>
    <name type="common">Wild soybean</name>
    <dbReference type="NCBI Taxonomy" id="3848"/>
    <lineage>
        <taxon>Eukaryota</taxon>
        <taxon>Viridiplantae</taxon>
        <taxon>Streptophyta</taxon>
        <taxon>Embryophyta</taxon>
        <taxon>Tracheophyta</taxon>
        <taxon>Spermatophyta</taxon>
        <taxon>Magnoliopsida</taxon>
        <taxon>eudicotyledons</taxon>
        <taxon>Gunneridae</taxon>
        <taxon>Pentapetalae</taxon>
        <taxon>rosids</taxon>
        <taxon>fabids</taxon>
        <taxon>Fabales</taxon>
        <taxon>Fabaceae</taxon>
        <taxon>Papilionoideae</taxon>
        <taxon>50 kb inversion clade</taxon>
        <taxon>NPAAA clade</taxon>
        <taxon>indigoferoid/millettioid clade</taxon>
        <taxon>Phaseoleae</taxon>
        <taxon>Glycine</taxon>
        <taxon>Glycine subgen. Soja</taxon>
    </lineage>
</organism>
<feature type="signal peptide" evidence="6">
    <location>
        <begin position="1"/>
        <end position="24"/>
    </location>
</feature>
<evidence type="ECO:0000256" key="6">
    <source>
        <dbReference type="SAM" id="SignalP"/>
    </source>
</evidence>
<keyword evidence="5 6" id="KW-0732">Signal</keyword>
<dbReference type="Proteomes" id="UP000053555">
    <property type="component" value="Unassembled WGS sequence"/>
</dbReference>
<dbReference type="InterPro" id="IPR010264">
    <property type="entry name" value="Self-incomp_S1"/>
</dbReference>
<protein>
    <submittedName>
        <fullName evidence="7">Uncharacterized protein</fullName>
    </submittedName>
</protein>
<evidence type="ECO:0000256" key="5">
    <source>
        <dbReference type="ARBA" id="ARBA00022729"/>
    </source>
</evidence>
<evidence type="ECO:0000256" key="4">
    <source>
        <dbReference type="ARBA" id="ARBA00022525"/>
    </source>
</evidence>
<feature type="chain" id="PRO_5036501907" evidence="6">
    <location>
        <begin position="25"/>
        <end position="135"/>
    </location>
</feature>
<reference evidence="7" key="1">
    <citation type="submission" date="2014-07" db="EMBL/GenBank/DDBJ databases">
        <title>Identification of a novel salt tolerance gene in wild soybean by whole-genome sequencing.</title>
        <authorList>
            <person name="Lam H.-M."/>
            <person name="Qi X."/>
            <person name="Li M.-W."/>
            <person name="Liu X."/>
            <person name="Xie M."/>
            <person name="Ni M."/>
            <person name="Xu X."/>
        </authorList>
    </citation>
    <scope>NUCLEOTIDE SEQUENCE [LARGE SCALE GENOMIC DNA]</scope>
    <source>
        <tissue evidence="7">Root</tissue>
    </source>
</reference>
<dbReference type="GO" id="GO:0005576">
    <property type="term" value="C:extracellular region"/>
    <property type="evidence" value="ECO:0007669"/>
    <property type="project" value="UniProtKB-SubCell"/>
</dbReference>